<keyword evidence="5" id="KW-1185">Reference proteome</keyword>
<dbReference type="GO" id="GO:0030212">
    <property type="term" value="P:hyaluronan metabolic process"/>
    <property type="evidence" value="ECO:0007669"/>
    <property type="project" value="InterPro"/>
</dbReference>
<accession>A0AAN9GCV3</accession>
<dbReference type="Pfam" id="PF06668">
    <property type="entry name" value="ITI_HC_C"/>
    <property type="match status" value="1"/>
</dbReference>
<feature type="region of interest" description="Disordered" evidence="1">
    <location>
        <begin position="185"/>
        <end position="344"/>
    </location>
</feature>
<dbReference type="EMBL" id="JBAMIC010000010">
    <property type="protein sequence ID" value="KAK7102844.1"/>
    <property type="molecule type" value="Genomic_DNA"/>
</dbReference>
<feature type="compositionally biased region" description="Polar residues" evidence="1">
    <location>
        <begin position="190"/>
        <end position="206"/>
    </location>
</feature>
<dbReference type="InterPro" id="IPR010600">
    <property type="entry name" value="ITI_HC_C"/>
</dbReference>
<evidence type="ECO:0000313" key="5">
    <source>
        <dbReference type="Proteomes" id="UP001374579"/>
    </source>
</evidence>
<feature type="compositionally biased region" description="Polar residues" evidence="1">
    <location>
        <begin position="322"/>
        <end position="333"/>
    </location>
</feature>
<sequence length="461" mass="50872">MTTLQYCGVLVACAALILSVEGRFEVKAPKSAQLLMTEAEKAAVASVDGDPEFIVGVRGLAQPLCFRLEGRPGHVVRLLQDPESGVVVNARISRPVPGSNKTYLSAVLISRRNFRLIAKPTGRVHVNRHRFDWGPVSIRMVHGHRVLIAPTLLALTLRNKNVTLVVKRHLPEGRRLVNGTVISTAAPHSAPNTAHNATSGNHGNPVTSRTSRRRGNRRRDDIDRGPRRRSRRQRRPGRRGNRHNANDNGNQPPGTDRTKRDVNSDFHNFDDDGIPSQMFDADADHTTLTRTRRQTSSRDNDNTATTRPSGTRSRSRSGSRTQTANRGGTQADDTSGGGPTTGVPARDLAAYMGFYVSDARDLSPQTHGLLGQFLHKRVTLQKVRRKANGVTKARLLVETPQPHMVKAKLRTRTNLALNSSSTCWWLRDGGRGVVDSLYTDYLVSRIRYTDLLPLPPGQIAQ</sequence>
<feature type="chain" id="PRO_5042909757" description="Inter-alpha-trypsin inhibitor heavy chain C-terminal domain-containing protein" evidence="2">
    <location>
        <begin position="23"/>
        <end position="461"/>
    </location>
</feature>
<name>A0AAN9GCV3_9CAEN</name>
<dbReference type="Proteomes" id="UP001374579">
    <property type="component" value="Unassembled WGS sequence"/>
</dbReference>
<evidence type="ECO:0000313" key="4">
    <source>
        <dbReference type="EMBL" id="KAK7102844.1"/>
    </source>
</evidence>
<feature type="compositionally biased region" description="Basic and acidic residues" evidence="1">
    <location>
        <begin position="256"/>
        <end position="270"/>
    </location>
</feature>
<feature type="signal peptide" evidence="2">
    <location>
        <begin position="1"/>
        <end position="22"/>
    </location>
</feature>
<proteinExistence type="predicted"/>
<evidence type="ECO:0000256" key="1">
    <source>
        <dbReference type="SAM" id="MobiDB-lite"/>
    </source>
</evidence>
<keyword evidence="2" id="KW-0732">Signal</keyword>
<protein>
    <recommendedName>
        <fullName evidence="3">Inter-alpha-trypsin inhibitor heavy chain C-terminal domain-containing protein</fullName>
    </recommendedName>
</protein>
<feature type="compositionally biased region" description="Low complexity" evidence="1">
    <location>
        <begin position="303"/>
        <end position="321"/>
    </location>
</feature>
<evidence type="ECO:0000256" key="2">
    <source>
        <dbReference type="SAM" id="SignalP"/>
    </source>
</evidence>
<evidence type="ECO:0000259" key="3">
    <source>
        <dbReference type="Pfam" id="PF06668"/>
    </source>
</evidence>
<reference evidence="4 5" key="1">
    <citation type="submission" date="2024-02" db="EMBL/GenBank/DDBJ databases">
        <title>Chromosome-scale genome assembly of the rough periwinkle Littorina saxatilis.</title>
        <authorList>
            <person name="De Jode A."/>
            <person name="Faria R."/>
            <person name="Formenti G."/>
            <person name="Sims Y."/>
            <person name="Smith T.P."/>
            <person name="Tracey A."/>
            <person name="Wood J.M.D."/>
            <person name="Zagrodzka Z.B."/>
            <person name="Johannesson K."/>
            <person name="Butlin R.K."/>
            <person name="Leder E.H."/>
        </authorList>
    </citation>
    <scope>NUCLEOTIDE SEQUENCE [LARGE SCALE GENOMIC DNA]</scope>
    <source>
        <strain evidence="4">Snail1</strain>
        <tissue evidence="4">Muscle</tissue>
    </source>
</reference>
<feature type="compositionally biased region" description="Basic residues" evidence="1">
    <location>
        <begin position="226"/>
        <end position="242"/>
    </location>
</feature>
<gene>
    <name evidence="4" type="ORF">V1264_021009</name>
</gene>
<comment type="caution">
    <text evidence="4">The sequence shown here is derived from an EMBL/GenBank/DDBJ whole genome shotgun (WGS) entry which is preliminary data.</text>
</comment>
<organism evidence="4 5">
    <name type="scientific">Littorina saxatilis</name>
    <dbReference type="NCBI Taxonomy" id="31220"/>
    <lineage>
        <taxon>Eukaryota</taxon>
        <taxon>Metazoa</taxon>
        <taxon>Spiralia</taxon>
        <taxon>Lophotrochozoa</taxon>
        <taxon>Mollusca</taxon>
        <taxon>Gastropoda</taxon>
        <taxon>Caenogastropoda</taxon>
        <taxon>Littorinimorpha</taxon>
        <taxon>Littorinoidea</taxon>
        <taxon>Littorinidae</taxon>
        <taxon>Littorina</taxon>
    </lineage>
</organism>
<dbReference type="AlphaFoldDB" id="A0AAN9GCV3"/>
<feature type="domain" description="Inter-alpha-trypsin inhibitor heavy chain C-terminal" evidence="3">
    <location>
        <begin position="350"/>
        <end position="427"/>
    </location>
</feature>
<dbReference type="GO" id="GO:0004867">
    <property type="term" value="F:serine-type endopeptidase inhibitor activity"/>
    <property type="evidence" value="ECO:0007669"/>
    <property type="project" value="InterPro"/>
</dbReference>